<name>A0A0R2M0J1_9LACO</name>
<protein>
    <submittedName>
        <fullName evidence="1">Uncharacterized protein</fullName>
    </submittedName>
</protein>
<comment type="caution">
    <text evidence="1">The sequence shown here is derived from an EMBL/GenBank/DDBJ whole genome shotgun (WGS) entry which is preliminary data.</text>
</comment>
<dbReference type="PATRIC" id="fig|942150.3.peg.1255"/>
<dbReference type="AlphaFoldDB" id="A0A0R2M0J1"/>
<dbReference type="STRING" id="942150.IV64_GL001218"/>
<keyword evidence="2" id="KW-1185">Reference proteome</keyword>
<gene>
    <name evidence="1" type="ORF">IV64_GL001218</name>
</gene>
<dbReference type="PROSITE" id="PS51257">
    <property type="entry name" value="PROKAR_LIPOPROTEIN"/>
    <property type="match status" value="1"/>
</dbReference>
<reference evidence="1 2" key="1">
    <citation type="journal article" date="2015" name="Genome Announc.">
        <title>Expanding the biotechnology potential of lactobacilli through comparative genomics of 213 strains and associated genera.</title>
        <authorList>
            <person name="Sun Z."/>
            <person name="Harris H.M."/>
            <person name="McCann A."/>
            <person name="Guo C."/>
            <person name="Argimon S."/>
            <person name="Zhang W."/>
            <person name="Yang X."/>
            <person name="Jeffery I.B."/>
            <person name="Cooney J.C."/>
            <person name="Kagawa T.F."/>
            <person name="Liu W."/>
            <person name="Song Y."/>
            <person name="Salvetti E."/>
            <person name="Wrobel A."/>
            <person name="Rasinkangas P."/>
            <person name="Parkhill J."/>
            <person name="Rea M.C."/>
            <person name="O'Sullivan O."/>
            <person name="Ritari J."/>
            <person name="Douillard F.P."/>
            <person name="Paul Ross R."/>
            <person name="Yang R."/>
            <person name="Briner A.E."/>
            <person name="Felis G.E."/>
            <person name="de Vos W.M."/>
            <person name="Barrangou R."/>
            <person name="Klaenhammer T.R."/>
            <person name="Caufield P.W."/>
            <person name="Cui Y."/>
            <person name="Zhang H."/>
            <person name="O'Toole P.W."/>
        </authorList>
    </citation>
    <scope>NUCLEOTIDE SEQUENCE [LARGE SCALE GENOMIC DNA]</scope>
    <source>
        <strain evidence="1 2">LMG 26013</strain>
    </source>
</reference>
<proteinExistence type="predicted"/>
<sequence>MIIPVKLTLLTTTTRPPQLNTTYSLLTYSCSASVAIIGLIKTKETRCGLKQNPYSEILAISE</sequence>
<dbReference type="EMBL" id="JQCL01000098">
    <property type="protein sequence ID" value="KRO07764.1"/>
    <property type="molecule type" value="Genomic_DNA"/>
</dbReference>
<dbReference type="Proteomes" id="UP000051783">
    <property type="component" value="Unassembled WGS sequence"/>
</dbReference>
<evidence type="ECO:0000313" key="2">
    <source>
        <dbReference type="Proteomes" id="UP000051783"/>
    </source>
</evidence>
<organism evidence="1 2">
    <name type="scientific">Lactiplantibacillus xiangfangensis</name>
    <dbReference type="NCBI Taxonomy" id="942150"/>
    <lineage>
        <taxon>Bacteria</taxon>
        <taxon>Bacillati</taxon>
        <taxon>Bacillota</taxon>
        <taxon>Bacilli</taxon>
        <taxon>Lactobacillales</taxon>
        <taxon>Lactobacillaceae</taxon>
        <taxon>Lactiplantibacillus</taxon>
    </lineage>
</organism>
<evidence type="ECO:0000313" key="1">
    <source>
        <dbReference type="EMBL" id="KRO07764.1"/>
    </source>
</evidence>
<accession>A0A0R2M0J1</accession>